<feature type="repeat" description="ANK" evidence="23">
    <location>
        <begin position="195"/>
        <end position="227"/>
    </location>
</feature>
<feature type="compositionally biased region" description="Polar residues" evidence="24">
    <location>
        <begin position="77"/>
        <end position="89"/>
    </location>
</feature>
<dbReference type="Proteomes" id="UP000887013">
    <property type="component" value="Unassembled WGS sequence"/>
</dbReference>
<dbReference type="GO" id="GO:0044231">
    <property type="term" value="C:host cell presynaptic membrane"/>
    <property type="evidence" value="ECO:0007669"/>
    <property type="project" value="UniProtKB-KW"/>
</dbReference>
<evidence type="ECO:0000256" key="1">
    <source>
        <dbReference type="ARBA" id="ARBA00004175"/>
    </source>
</evidence>
<evidence type="ECO:0000256" key="5">
    <source>
        <dbReference type="ARBA" id="ARBA00020117"/>
    </source>
</evidence>
<reference evidence="27" key="1">
    <citation type="submission" date="2020-08" db="EMBL/GenBank/DDBJ databases">
        <title>Multicomponent nature underlies the extraordinary mechanical properties of spider dragline silk.</title>
        <authorList>
            <person name="Kono N."/>
            <person name="Nakamura H."/>
            <person name="Mori M."/>
            <person name="Yoshida Y."/>
            <person name="Ohtoshi R."/>
            <person name="Malay A.D."/>
            <person name="Moran D.A.P."/>
            <person name="Tomita M."/>
            <person name="Numata K."/>
            <person name="Arakawa K."/>
        </authorList>
    </citation>
    <scope>NUCLEOTIDE SEQUENCE</scope>
</reference>
<evidence type="ECO:0000256" key="2">
    <source>
        <dbReference type="ARBA" id="ARBA00004496"/>
    </source>
</evidence>
<evidence type="ECO:0000256" key="12">
    <source>
        <dbReference type="ARBA" id="ARBA00022656"/>
    </source>
</evidence>
<feature type="transmembrane region" description="Helical" evidence="25">
    <location>
        <begin position="501"/>
        <end position="520"/>
    </location>
</feature>
<dbReference type="GO" id="GO:0006887">
    <property type="term" value="P:exocytosis"/>
    <property type="evidence" value="ECO:0007669"/>
    <property type="project" value="UniProtKB-KW"/>
</dbReference>
<evidence type="ECO:0000259" key="26">
    <source>
        <dbReference type="PROSITE" id="PS50105"/>
    </source>
</evidence>
<accession>A0A8X6U719</accession>
<dbReference type="OrthoDB" id="448455at2759"/>
<dbReference type="GO" id="GO:0090729">
    <property type="term" value="F:toxin activity"/>
    <property type="evidence" value="ECO:0007669"/>
    <property type="project" value="UniProtKB-KW"/>
</dbReference>
<evidence type="ECO:0000256" key="10">
    <source>
        <dbReference type="ARBA" id="ARBA00022537"/>
    </source>
</evidence>
<keyword evidence="15" id="KW-0221">Differentiation</keyword>
<evidence type="ECO:0000256" key="6">
    <source>
        <dbReference type="ARBA" id="ARBA00022473"/>
    </source>
</evidence>
<comment type="caution">
    <text evidence="27">The sequence shown here is derived from an EMBL/GenBank/DDBJ whole genome shotgun (WGS) entry which is preliminary data.</text>
</comment>
<dbReference type="SUPFAM" id="SSF47769">
    <property type="entry name" value="SAM/Pointed domain"/>
    <property type="match status" value="1"/>
</dbReference>
<evidence type="ECO:0000256" key="22">
    <source>
        <dbReference type="ARBA" id="ARBA00030354"/>
    </source>
</evidence>
<evidence type="ECO:0000256" key="24">
    <source>
        <dbReference type="SAM" id="MobiDB-lite"/>
    </source>
</evidence>
<feature type="repeat" description="ANK" evidence="23">
    <location>
        <begin position="125"/>
        <end position="157"/>
    </location>
</feature>
<dbReference type="GO" id="GO:0051321">
    <property type="term" value="P:meiotic cell cycle"/>
    <property type="evidence" value="ECO:0007669"/>
    <property type="project" value="UniProtKB-KW"/>
</dbReference>
<dbReference type="CDD" id="cd09521">
    <property type="entry name" value="SAM_ASZ1"/>
    <property type="match status" value="1"/>
</dbReference>
<organism evidence="27 28">
    <name type="scientific">Nephila pilipes</name>
    <name type="common">Giant wood spider</name>
    <name type="synonym">Nephila maculata</name>
    <dbReference type="NCBI Taxonomy" id="299642"/>
    <lineage>
        <taxon>Eukaryota</taxon>
        <taxon>Metazoa</taxon>
        <taxon>Ecdysozoa</taxon>
        <taxon>Arthropoda</taxon>
        <taxon>Chelicerata</taxon>
        <taxon>Arachnida</taxon>
        <taxon>Araneae</taxon>
        <taxon>Araneomorphae</taxon>
        <taxon>Entelegynae</taxon>
        <taxon>Araneoidea</taxon>
        <taxon>Nephilidae</taxon>
        <taxon>Nephila</taxon>
    </lineage>
</organism>
<dbReference type="InterPro" id="IPR036770">
    <property type="entry name" value="Ankyrin_rpt-contain_sf"/>
</dbReference>
<dbReference type="PANTHER" id="PTHR24157:SF3">
    <property type="entry name" value="ANKYRIN REPEAT, SAM AND BASIC LEUCINE ZIPPER DOMAIN-CONTAINING PROTEIN 1"/>
    <property type="match status" value="1"/>
</dbReference>
<dbReference type="PRINTS" id="PR01415">
    <property type="entry name" value="ANKYRIN"/>
</dbReference>
<evidence type="ECO:0000256" key="18">
    <source>
        <dbReference type="ARBA" id="ARBA00023043"/>
    </source>
</evidence>
<dbReference type="GO" id="GO:0044218">
    <property type="term" value="C:other organism cell membrane"/>
    <property type="evidence" value="ECO:0007669"/>
    <property type="project" value="UniProtKB-KW"/>
</dbReference>
<feature type="region of interest" description="Disordered" evidence="24">
    <location>
        <begin position="39"/>
        <end position="89"/>
    </location>
</feature>
<keyword evidence="19" id="KW-0943">RNA-mediated gene silencing</keyword>
<evidence type="ECO:0000256" key="7">
    <source>
        <dbReference type="ARBA" id="ARBA00022483"/>
    </source>
</evidence>
<feature type="repeat" description="ANK" evidence="23">
    <location>
        <begin position="228"/>
        <end position="260"/>
    </location>
</feature>
<dbReference type="PROSITE" id="PS50088">
    <property type="entry name" value="ANK_REPEAT"/>
    <property type="match status" value="3"/>
</dbReference>
<keyword evidence="25" id="KW-1133">Transmembrane helix</keyword>
<dbReference type="SUPFAM" id="SSF48403">
    <property type="entry name" value="Ankyrin repeat"/>
    <property type="match status" value="1"/>
</dbReference>
<dbReference type="Pfam" id="PF12796">
    <property type="entry name" value="Ank_2"/>
    <property type="match status" value="2"/>
</dbReference>
<dbReference type="GO" id="GO:0030154">
    <property type="term" value="P:cell differentiation"/>
    <property type="evidence" value="ECO:0007669"/>
    <property type="project" value="UniProtKB-KW"/>
</dbReference>
<keyword evidence="14" id="KW-0677">Repeat</keyword>
<keyword evidence="16" id="KW-0744">Spermatogenesis</keyword>
<evidence type="ECO:0000256" key="14">
    <source>
        <dbReference type="ARBA" id="ARBA00022737"/>
    </source>
</evidence>
<keyword evidence="25" id="KW-0812">Transmembrane</keyword>
<dbReference type="GO" id="GO:0007283">
    <property type="term" value="P:spermatogenesis"/>
    <property type="evidence" value="ECO:0007669"/>
    <property type="project" value="UniProtKB-KW"/>
</dbReference>
<evidence type="ECO:0000256" key="20">
    <source>
        <dbReference type="ARBA" id="ARBA00023254"/>
    </source>
</evidence>
<evidence type="ECO:0000256" key="15">
    <source>
        <dbReference type="ARBA" id="ARBA00022782"/>
    </source>
</evidence>
<keyword evidence="28" id="KW-1185">Reference proteome</keyword>
<evidence type="ECO:0000256" key="25">
    <source>
        <dbReference type="SAM" id="Phobius"/>
    </source>
</evidence>
<keyword evidence="21" id="KW-1053">Target membrane</keyword>
<evidence type="ECO:0000313" key="28">
    <source>
        <dbReference type="Proteomes" id="UP000887013"/>
    </source>
</evidence>
<evidence type="ECO:0000256" key="11">
    <source>
        <dbReference type="ARBA" id="ARBA00022553"/>
    </source>
</evidence>
<keyword evidence="9" id="KW-0964">Secreted</keyword>
<evidence type="ECO:0000256" key="19">
    <source>
        <dbReference type="ARBA" id="ARBA00023158"/>
    </source>
</evidence>
<dbReference type="AlphaFoldDB" id="A0A8X6U719"/>
<evidence type="ECO:0000256" key="23">
    <source>
        <dbReference type="PROSITE-ProRule" id="PRU00023"/>
    </source>
</evidence>
<evidence type="ECO:0000256" key="21">
    <source>
        <dbReference type="ARBA" id="ARBA00023298"/>
    </source>
</evidence>
<protein>
    <recommendedName>
        <fullName evidence="5">Ankyrin repeat, SAM and basic leucine zipper domain-containing protein 1</fullName>
    </recommendedName>
    <alternativeName>
        <fullName evidence="22">Germ cell-specific ankyrin, SAM and basic leucine zipper domain-containing protein</fullName>
    </alternativeName>
</protein>
<dbReference type="Pfam" id="PF07647">
    <property type="entry name" value="SAM_2"/>
    <property type="match status" value="1"/>
</dbReference>
<sequence>MVTVAGGMESDLSDEECGMYFAKDTCTSTNKDIVSQTLAEKKPMPNGVASNPDRIRNESRFSNNRNSSKFRPHYRSRFQQNHRQSVDYKSSQTLDDLRYAVMQGDLETTKNIISKGICVDTILKAGWTGLMYACSSGQVEIVSFLLEKKADPNYHKDMFTPLMAVCASKKLEEELLKCCSLLLQHGAKVNAHERHYTTPLMFAAREGYLLIAKKLLDHGADLNLQDNRGVTALAWAAHNGHGHIVRILIEKGADANILNSVGQSPADLAYENGHNEVASLLEKGRIVKENSNTESCTDIVVKKPSDVKEISNRGDSKNFVRVGELELFLSGVGYSDLIPKFVEHHIEFHELLIMDDAELEKIGITQIGIRKKILEACQSVHKKDWENSSLPNLKQRQYISCPDAVAMMANIAKHLKYISSSVIYIRQQIQSQPRILELSQDAANVHNLLDEMDDSLKNVHFLNDELRFLKMHLEKVQDKVQYIPADLIVETIPTNQKERRLLFAFLGMTVISGAVAGILWKNPNIFDLVPFTLRIKVPFFT</sequence>
<keyword evidence="6" id="KW-0217">Developmental protein</keyword>
<keyword evidence="7" id="KW-0268">Exocytosis</keyword>
<dbReference type="SMART" id="SM00454">
    <property type="entry name" value="SAM"/>
    <property type="match status" value="1"/>
</dbReference>
<keyword evidence="25" id="KW-0472">Membrane</keyword>
<evidence type="ECO:0000256" key="3">
    <source>
        <dbReference type="ARBA" id="ARBA00004613"/>
    </source>
</evidence>
<comment type="subcellular location">
    <subcellularLocation>
        <location evidence="2">Cytoplasm</location>
    </subcellularLocation>
    <subcellularLocation>
        <location evidence="3">Secreted</location>
    </subcellularLocation>
    <subcellularLocation>
        <location evidence="1">Target cell membrane</location>
    </subcellularLocation>
</comment>
<name>A0A8X6U719_NEPPI</name>
<dbReference type="GO" id="GO:0071546">
    <property type="term" value="C:pi-body"/>
    <property type="evidence" value="ECO:0007669"/>
    <property type="project" value="TreeGrafter"/>
</dbReference>
<comment type="subunit">
    <text evidence="4">Interacts with DDX4, PIWIL1, RANBP9 and TDRD1.</text>
</comment>
<keyword evidence="12" id="KW-0800">Toxin</keyword>
<feature type="domain" description="SAM" evidence="26">
    <location>
        <begin position="320"/>
        <end position="383"/>
    </location>
</feature>
<keyword evidence="13" id="KW-0528">Neurotoxin</keyword>
<evidence type="ECO:0000256" key="8">
    <source>
        <dbReference type="ARBA" id="ARBA00022490"/>
    </source>
</evidence>
<keyword evidence="11" id="KW-0597">Phosphoprotein</keyword>
<dbReference type="PROSITE" id="PS50297">
    <property type="entry name" value="ANK_REP_REGION"/>
    <property type="match status" value="3"/>
</dbReference>
<dbReference type="InterPro" id="IPR042650">
    <property type="entry name" value="Asz1_SAM"/>
</dbReference>
<evidence type="ECO:0000313" key="27">
    <source>
        <dbReference type="EMBL" id="GFT84791.1"/>
    </source>
</evidence>
<dbReference type="GO" id="GO:0031047">
    <property type="term" value="P:regulatory ncRNA-mediated gene silencing"/>
    <property type="evidence" value="ECO:0007669"/>
    <property type="project" value="UniProtKB-KW"/>
</dbReference>
<keyword evidence="18 23" id="KW-0040">ANK repeat</keyword>
<keyword evidence="17" id="KW-0638">Presynaptic neurotoxin</keyword>
<dbReference type="GO" id="GO:0005576">
    <property type="term" value="C:extracellular region"/>
    <property type="evidence" value="ECO:0007669"/>
    <property type="project" value="UniProtKB-SubCell"/>
</dbReference>
<dbReference type="Gene3D" id="1.10.150.50">
    <property type="entry name" value="Transcription Factor, Ets-1"/>
    <property type="match status" value="1"/>
</dbReference>
<keyword evidence="20" id="KW-0469">Meiosis</keyword>
<evidence type="ECO:0000256" key="13">
    <source>
        <dbReference type="ARBA" id="ARBA00022699"/>
    </source>
</evidence>
<dbReference type="InterPro" id="IPR013761">
    <property type="entry name" value="SAM/pointed_sf"/>
</dbReference>
<proteinExistence type="predicted"/>
<evidence type="ECO:0000256" key="17">
    <source>
        <dbReference type="ARBA" id="ARBA00023028"/>
    </source>
</evidence>
<keyword evidence="10" id="KW-1052">Target cell membrane</keyword>
<dbReference type="PANTHER" id="PTHR24157">
    <property type="entry name" value="ANKYRIN REPEAT, SAM AND BASIC LEUCINE ZIPPER DOMAIN-CONTAINING PROTEIN 1"/>
    <property type="match status" value="1"/>
</dbReference>
<evidence type="ECO:0000256" key="9">
    <source>
        <dbReference type="ARBA" id="ARBA00022525"/>
    </source>
</evidence>
<keyword evidence="8" id="KW-0963">Cytoplasm</keyword>
<dbReference type="SMART" id="SM00248">
    <property type="entry name" value="ANK"/>
    <property type="match status" value="6"/>
</dbReference>
<dbReference type="PROSITE" id="PS50105">
    <property type="entry name" value="SAM_DOMAIN"/>
    <property type="match status" value="1"/>
</dbReference>
<evidence type="ECO:0000256" key="16">
    <source>
        <dbReference type="ARBA" id="ARBA00022871"/>
    </source>
</evidence>
<dbReference type="InterPro" id="IPR001660">
    <property type="entry name" value="SAM"/>
</dbReference>
<dbReference type="Gene3D" id="1.25.40.20">
    <property type="entry name" value="Ankyrin repeat-containing domain"/>
    <property type="match status" value="1"/>
</dbReference>
<dbReference type="InterPro" id="IPR002110">
    <property type="entry name" value="Ankyrin_rpt"/>
</dbReference>
<dbReference type="EMBL" id="BMAW01072820">
    <property type="protein sequence ID" value="GFT84791.1"/>
    <property type="molecule type" value="Genomic_DNA"/>
</dbReference>
<evidence type="ECO:0000256" key="4">
    <source>
        <dbReference type="ARBA" id="ARBA00011479"/>
    </source>
</evidence>
<gene>
    <name evidence="27" type="primary">ASZ1</name>
    <name evidence="27" type="ORF">NPIL_436501</name>
</gene>